<dbReference type="PROSITE" id="PS00802">
    <property type="entry name" value="TRANSKETOLASE_2"/>
    <property type="match status" value="1"/>
</dbReference>
<dbReference type="GO" id="GO:0046872">
    <property type="term" value="F:metal ion binding"/>
    <property type="evidence" value="ECO:0007669"/>
    <property type="project" value="UniProtKB-KW"/>
</dbReference>
<feature type="binding site" evidence="13">
    <location>
        <position position="433"/>
    </location>
    <ligand>
        <name>thiamine diphosphate</name>
        <dbReference type="ChEBI" id="CHEBI:58937"/>
    </ligand>
</feature>
<keyword evidence="7 14" id="KW-0460">Magnesium</keyword>
<dbReference type="InterPro" id="IPR005475">
    <property type="entry name" value="Transketolase-like_Pyr-bd"/>
</dbReference>
<dbReference type="GO" id="GO:0004802">
    <property type="term" value="F:transketolase activity"/>
    <property type="evidence" value="ECO:0007669"/>
    <property type="project" value="UniProtKB-UniRule"/>
</dbReference>
<evidence type="ECO:0000256" key="8">
    <source>
        <dbReference type="ARBA" id="ARBA00023052"/>
    </source>
</evidence>
<dbReference type="Pfam" id="PF02779">
    <property type="entry name" value="Transket_pyr"/>
    <property type="match status" value="1"/>
</dbReference>
<evidence type="ECO:0000256" key="9">
    <source>
        <dbReference type="ARBA" id="ARBA00049473"/>
    </source>
</evidence>
<dbReference type="Gene3D" id="3.40.50.920">
    <property type="match status" value="1"/>
</dbReference>
<dbReference type="GO" id="GO:0006098">
    <property type="term" value="P:pentose-phosphate shunt"/>
    <property type="evidence" value="ECO:0007669"/>
    <property type="project" value="TreeGrafter"/>
</dbReference>
<dbReference type="InterPro" id="IPR020826">
    <property type="entry name" value="Transketolase_BS"/>
</dbReference>
<comment type="cofactor">
    <cofactor evidence="13">
        <name>thiamine diphosphate</name>
        <dbReference type="ChEBI" id="CHEBI:58937"/>
    </cofactor>
    <text evidence="13">Binds 1 thiamine pyrophosphate per subunit. During the reaction, the substrate forms a covalent intermediate with the cofactor.</text>
</comment>
<keyword evidence="5 14" id="KW-0479">Metal-binding</keyword>
<evidence type="ECO:0000256" key="12">
    <source>
        <dbReference type="PIRSR" id="PIRSR605478-2"/>
    </source>
</evidence>
<gene>
    <name evidence="18" type="ORF">SAMN02745223_01433</name>
</gene>
<dbReference type="PANTHER" id="PTHR43522">
    <property type="entry name" value="TRANSKETOLASE"/>
    <property type="match status" value="1"/>
</dbReference>
<feature type="binding site" evidence="13">
    <location>
        <position position="186"/>
    </location>
    <ligand>
        <name>thiamine diphosphate</name>
        <dbReference type="ChEBI" id="CHEBI:58937"/>
    </ligand>
</feature>
<name>A0A1M4XG11_9HYPH</name>
<dbReference type="FunFam" id="3.40.50.970:FF:000003">
    <property type="entry name" value="Transketolase"/>
    <property type="match status" value="1"/>
</dbReference>
<dbReference type="RefSeq" id="WP_052950341.1">
    <property type="nucleotide sequence ID" value="NZ_FQVC01000003.1"/>
</dbReference>
<feature type="binding site" evidence="12">
    <location>
        <position position="380"/>
    </location>
    <ligand>
        <name>substrate</name>
    </ligand>
</feature>
<evidence type="ECO:0000256" key="10">
    <source>
        <dbReference type="NCBIfam" id="TIGR00232"/>
    </source>
</evidence>
<dbReference type="OrthoDB" id="8732661at2"/>
<dbReference type="Proteomes" id="UP000184533">
    <property type="component" value="Unassembled WGS sequence"/>
</dbReference>
<organism evidence="18 19">
    <name type="scientific">Devosia limi DSM 17137</name>
    <dbReference type="NCBI Taxonomy" id="1121477"/>
    <lineage>
        <taxon>Bacteria</taxon>
        <taxon>Pseudomonadati</taxon>
        <taxon>Pseudomonadota</taxon>
        <taxon>Alphaproteobacteria</taxon>
        <taxon>Hyphomicrobiales</taxon>
        <taxon>Devosiaceae</taxon>
        <taxon>Devosia</taxon>
    </lineage>
</organism>
<dbReference type="InterPro" id="IPR005478">
    <property type="entry name" value="Transketolase_bac-like"/>
</dbReference>
<dbReference type="InterPro" id="IPR049557">
    <property type="entry name" value="Transketolase_CS"/>
</dbReference>
<evidence type="ECO:0000256" key="13">
    <source>
        <dbReference type="PIRSR" id="PIRSR605478-3"/>
    </source>
</evidence>
<dbReference type="PROSITE" id="PS00801">
    <property type="entry name" value="TRANSKETOLASE_1"/>
    <property type="match status" value="1"/>
</dbReference>
<dbReference type="InterPro" id="IPR055152">
    <property type="entry name" value="Transketolase-like_C_2"/>
</dbReference>
<dbReference type="EC" id="2.2.1.1" evidence="3 10"/>
<comment type="similarity">
    <text evidence="1 16">Belongs to the transketolase family.</text>
</comment>
<dbReference type="SUPFAM" id="SSF52518">
    <property type="entry name" value="Thiamin diphosphate-binding fold (THDP-binding)"/>
    <property type="match status" value="2"/>
</dbReference>
<feature type="binding site" evidence="14">
    <location>
        <position position="188"/>
    </location>
    <ligand>
        <name>Mg(2+)</name>
        <dbReference type="ChEBI" id="CHEBI:18420"/>
    </ligand>
</feature>
<evidence type="ECO:0000256" key="6">
    <source>
        <dbReference type="ARBA" id="ARBA00022837"/>
    </source>
</evidence>
<dbReference type="SMART" id="SM00861">
    <property type="entry name" value="Transket_pyr"/>
    <property type="match status" value="1"/>
</dbReference>
<dbReference type="AlphaFoldDB" id="A0A1M4XG11"/>
<evidence type="ECO:0000256" key="2">
    <source>
        <dbReference type="ARBA" id="ARBA00011738"/>
    </source>
</evidence>
<evidence type="ECO:0000256" key="1">
    <source>
        <dbReference type="ARBA" id="ARBA00007131"/>
    </source>
</evidence>
<dbReference type="GO" id="GO:0005829">
    <property type="term" value="C:cytosol"/>
    <property type="evidence" value="ECO:0007669"/>
    <property type="project" value="TreeGrafter"/>
</dbReference>
<feature type="binding site" evidence="13">
    <location>
        <position position="69"/>
    </location>
    <ligand>
        <name>thiamine diphosphate</name>
        <dbReference type="ChEBI" id="CHEBI:58937"/>
    </ligand>
</feature>
<sequence length="657" mass="70114">MTNTAHQNDLANAIRSLSMDAVEKANSGHPGLPMGCADIATVLFTKVMKFDPADSKWADRDRFVLSAGHGSMLLYSSLYLLGYEDMTIDQIKNFRQLNSKTAGHPEYHFAQGIETTTGPLGQGVGNAVGMAVAEAKLAAEFGADLVDHHTWCLAGDGCLMEGISQEAISLAGHLKLNKLTIIWDNNNITIDGAVSNSDSTDQIARFKASGWNTIEVDGHDQDAVEKALLAAKASDLPTLVAAKTTIGFGAPKKAGSEKVHGSPLGAEELAGAKAALGITYPAFEIPSETLSAWRAAGTRSQNVRGEWQSRLAASAKKDEFERRMNGTLPAGFLEAMDTYKKKLSEDKPKVASRKASQMALEVINKAVPETLGGSADLTGSNLTNTPETLPFTAEDRTGRYMRYGIREHGMAAAMNGIALHGGLIPYGGTFMVFTDYARPAIRLSALMGQRVIYVMTHDSIGLGEDGPTHQPVEHLSALRAIPNLLVFRPADAVETAECWQLAMESETAPAILALSRQNLPTVRTEYTMENKSARGAYTLVGDLDAEAVIFATGSEVAIAIEGMKALAEKGISARVVSVPSMELFAKQPDAYRAEVLGKAKARVAIEAGISMSWDKLLGDKGRFVGMNSFGASGPIDDLYAFFGLTPKAIVEAVTAQL</sequence>
<feature type="active site" description="Proton donor" evidence="11">
    <location>
        <position position="407"/>
    </location>
</feature>
<feature type="binding site" evidence="13">
    <location>
        <position position="157"/>
    </location>
    <ligand>
        <name>thiamine diphosphate</name>
        <dbReference type="ChEBI" id="CHEBI:58937"/>
    </ligand>
</feature>
<dbReference type="Pfam" id="PF22613">
    <property type="entry name" value="Transketolase_C_1"/>
    <property type="match status" value="1"/>
</dbReference>
<dbReference type="FunFam" id="3.40.50.970:FF:000004">
    <property type="entry name" value="Transketolase"/>
    <property type="match status" value="1"/>
</dbReference>
<evidence type="ECO:0000256" key="15">
    <source>
        <dbReference type="PIRSR" id="PIRSR605478-5"/>
    </source>
</evidence>
<keyword evidence="4 16" id="KW-0808">Transferase</keyword>
<protein>
    <recommendedName>
        <fullName evidence="3 10">Transketolase</fullName>
        <ecNumber evidence="3 10">2.2.1.1</ecNumber>
    </recommendedName>
</protein>
<evidence type="ECO:0000256" key="4">
    <source>
        <dbReference type="ARBA" id="ARBA00022679"/>
    </source>
</evidence>
<evidence type="ECO:0000256" key="16">
    <source>
        <dbReference type="RuleBase" id="RU004996"/>
    </source>
</evidence>
<dbReference type="NCBIfam" id="TIGR00232">
    <property type="entry name" value="tktlase_bact"/>
    <property type="match status" value="1"/>
</dbReference>
<dbReference type="Pfam" id="PF00456">
    <property type="entry name" value="Transketolase_N"/>
    <property type="match status" value="1"/>
</dbReference>
<keyword evidence="6 16" id="KW-0106">Calcium</keyword>
<comment type="catalytic activity">
    <reaction evidence="9 16">
        <text>D-sedoheptulose 7-phosphate + D-glyceraldehyde 3-phosphate = aldehydo-D-ribose 5-phosphate + D-xylulose 5-phosphate</text>
        <dbReference type="Rhea" id="RHEA:10508"/>
        <dbReference type="ChEBI" id="CHEBI:57483"/>
        <dbReference type="ChEBI" id="CHEBI:57737"/>
        <dbReference type="ChEBI" id="CHEBI:58273"/>
        <dbReference type="ChEBI" id="CHEBI:59776"/>
        <dbReference type="EC" id="2.2.1.1"/>
    </reaction>
</comment>
<accession>A0A1M4XG11</accession>
<comment type="cofactor">
    <cofactor evidence="14">
        <name>Mg(2+)</name>
        <dbReference type="ChEBI" id="CHEBI:18420"/>
    </cofactor>
    <text evidence="14">Binds 1 Mg(2+) ion per subunit. Can also utilize other divalent metal cations, such as Ca(2+), Mn(2+) and Co(2+).</text>
</comment>
<evidence type="ECO:0000256" key="3">
    <source>
        <dbReference type="ARBA" id="ARBA00013152"/>
    </source>
</evidence>
<feature type="site" description="Important for catalytic activity" evidence="15">
    <location>
        <position position="260"/>
    </location>
</feature>
<dbReference type="InterPro" id="IPR033247">
    <property type="entry name" value="Transketolase_fam"/>
</dbReference>
<evidence type="ECO:0000256" key="14">
    <source>
        <dbReference type="PIRSR" id="PIRSR605478-4"/>
    </source>
</evidence>
<evidence type="ECO:0000259" key="17">
    <source>
        <dbReference type="SMART" id="SM00861"/>
    </source>
</evidence>
<dbReference type="InterPro" id="IPR009014">
    <property type="entry name" value="Transketo_C/PFOR_II"/>
</dbReference>
<feature type="binding site" evidence="13">
    <location>
        <begin position="118"/>
        <end position="120"/>
    </location>
    <ligand>
        <name>thiamine diphosphate</name>
        <dbReference type="ChEBI" id="CHEBI:58937"/>
    </ligand>
</feature>
<keyword evidence="8 13" id="KW-0786">Thiamine pyrophosphate</keyword>
<evidence type="ECO:0000256" key="7">
    <source>
        <dbReference type="ARBA" id="ARBA00022842"/>
    </source>
</evidence>
<dbReference type="Gene3D" id="3.40.50.970">
    <property type="match status" value="2"/>
</dbReference>
<evidence type="ECO:0000256" key="11">
    <source>
        <dbReference type="PIRSR" id="PIRSR605478-1"/>
    </source>
</evidence>
<dbReference type="SUPFAM" id="SSF52922">
    <property type="entry name" value="TK C-terminal domain-like"/>
    <property type="match status" value="1"/>
</dbReference>
<feature type="binding site" evidence="14">
    <location>
        <position position="186"/>
    </location>
    <ligand>
        <name>Mg(2+)</name>
        <dbReference type="ChEBI" id="CHEBI:18420"/>
    </ligand>
</feature>
<feature type="binding site" evidence="12">
    <location>
        <position position="465"/>
    </location>
    <ligand>
        <name>substrate</name>
    </ligand>
</feature>
<evidence type="ECO:0000313" key="18">
    <source>
        <dbReference type="EMBL" id="SHE92122.1"/>
    </source>
</evidence>
<dbReference type="CDD" id="cd07033">
    <property type="entry name" value="TPP_PYR_DXS_TK_like"/>
    <property type="match status" value="1"/>
</dbReference>
<dbReference type="InterPro" id="IPR005474">
    <property type="entry name" value="Transketolase_N"/>
</dbReference>
<feature type="binding site" evidence="12">
    <location>
        <position position="469"/>
    </location>
    <ligand>
        <name>substrate</name>
    </ligand>
</feature>
<dbReference type="PANTHER" id="PTHR43522:SF2">
    <property type="entry name" value="TRANSKETOLASE 1-RELATED"/>
    <property type="match status" value="1"/>
</dbReference>
<feature type="binding site" evidence="13">
    <location>
        <position position="260"/>
    </location>
    <ligand>
        <name>thiamine diphosphate</name>
        <dbReference type="ChEBI" id="CHEBI:58937"/>
    </ligand>
</feature>
<feature type="binding site" evidence="14">
    <location>
        <position position="156"/>
    </location>
    <ligand>
        <name>Mg(2+)</name>
        <dbReference type="ChEBI" id="CHEBI:18420"/>
    </ligand>
</feature>
<comment type="subunit">
    <text evidence="2 16">Homodimer.</text>
</comment>
<dbReference type="EMBL" id="FQVC01000003">
    <property type="protein sequence ID" value="SHE92122.1"/>
    <property type="molecule type" value="Genomic_DNA"/>
</dbReference>
<evidence type="ECO:0000313" key="19">
    <source>
        <dbReference type="Proteomes" id="UP000184533"/>
    </source>
</evidence>
<feature type="binding site" evidence="12">
    <location>
        <position position="29"/>
    </location>
    <ligand>
        <name>substrate</name>
    </ligand>
</feature>
<proteinExistence type="inferred from homology"/>
<dbReference type="InterPro" id="IPR029061">
    <property type="entry name" value="THDP-binding"/>
</dbReference>
<reference evidence="18 19" key="1">
    <citation type="submission" date="2016-11" db="EMBL/GenBank/DDBJ databases">
        <authorList>
            <person name="Jaros S."/>
            <person name="Januszkiewicz K."/>
            <person name="Wedrychowicz H."/>
        </authorList>
    </citation>
    <scope>NUCLEOTIDE SEQUENCE [LARGE SCALE GENOMIC DNA]</scope>
    <source>
        <strain evidence="18 19">DSM 17137</strain>
    </source>
</reference>
<feature type="binding site" evidence="12">
    <location>
        <position position="353"/>
    </location>
    <ligand>
        <name>substrate</name>
    </ligand>
</feature>
<feature type="domain" description="Transketolase-like pyrimidine-binding" evidence="17">
    <location>
        <begin position="350"/>
        <end position="521"/>
    </location>
</feature>
<feature type="site" description="Important for catalytic activity" evidence="15">
    <location>
        <position position="29"/>
    </location>
</feature>
<feature type="binding site" evidence="12">
    <location>
        <position position="260"/>
    </location>
    <ligand>
        <name>substrate</name>
    </ligand>
</feature>
<feature type="binding site" evidence="12">
    <location>
        <position position="457"/>
    </location>
    <ligand>
        <name>substrate</name>
    </ligand>
</feature>
<feature type="binding site" evidence="12">
    <location>
        <position position="516"/>
    </location>
    <ligand>
        <name>substrate</name>
    </ligand>
</feature>
<comment type="cofactor">
    <cofactor evidence="16">
        <name>Mg(2+)</name>
        <dbReference type="ChEBI" id="CHEBI:18420"/>
    </cofactor>
    <cofactor evidence="16">
        <name>Ca(2+)</name>
        <dbReference type="ChEBI" id="CHEBI:29108"/>
    </cofactor>
    <cofactor evidence="16">
        <name>Mn(2+)</name>
        <dbReference type="ChEBI" id="CHEBI:29035"/>
    </cofactor>
    <cofactor evidence="16">
        <name>Co(2+)</name>
        <dbReference type="ChEBI" id="CHEBI:48828"/>
    </cofactor>
    <text evidence="16">Binds 1 Mg(2+) ion per subunit. Can also utilize other divalent metal cations, such as Ca(2+), Mn(2+) and Co(2+).</text>
</comment>
<comment type="function">
    <text evidence="16">Catalyzes the transfer of a two-carbon ketol group from a ketose donor to an aldose acceptor, via a covalent intermediate with the cofactor thiamine pyrophosphate.</text>
</comment>
<evidence type="ECO:0000256" key="5">
    <source>
        <dbReference type="ARBA" id="ARBA00022723"/>
    </source>
</evidence>
<dbReference type="CDD" id="cd02012">
    <property type="entry name" value="TPP_TK"/>
    <property type="match status" value="1"/>
</dbReference>